<evidence type="ECO:0000313" key="5">
    <source>
        <dbReference type="EMBL" id="KAG8365091.1"/>
    </source>
</evidence>
<feature type="region of interest" description="Disordered" evidence="3">
    <location>
        <begin position="645"/>
        <end position="670"/>
    </location>
</feature>
<evidence type="ECO:0000313" key="6">
    <source>
        <dbReference type="Proteomes" id="UP000826271"/>
    </source>
</evidence>
<feature type="compositionally biased region" description="Basic and acidic residues" evidence="3">
    <location>
        <begin position="14"/>
        <end position="32"/>
    </location>
</feature>
<dbReference type="Pfam" id="PF00439">
    <property type="entry name" value="Bromodomain"/>
    <property type="match status" value="1"/>
</dbReference>
<sequence length="864" mass="96084">MGQIVRRKKKGRPAKTDLEPRDAAQPERDVRRSLRRRNVKYVFDLDDYFDEDELFADDEDQRIREKKLKHLLKLQNGGEEESTPSRRRVDHAPATSASSSDDSGPPTFVLLRCMGGGAVIGRNPETKAKDSTPASPEEAPSALPLPDKKALELILDKLQKKDIYGVYAEPVDPDELPDYHDMIQHPMDFATVRNKLGNGSYATFEQFESDVFLICSNAMQYNSPDTVYHKQARTIQELAKRKFHKIRMNVERSEKEIKSEQKIRSNPILKKQIKRSVSRTVQEPLGSDFSSGATLATPGDIQNVTNAPQTVVSDKPANIDGLVEGNPFLNDHNLDKAEEFLPGKGPLFRFGKKSFVNDENRRATYSISLAHPAATSESIFSTFEGETKQLIPVGLYSDHSYARSLARFAATLGSVAWKVASKRIEQALPQGLKFGRGWVGEYEPLPTPVLMLENRTVKEPSFFAKVQPTADTRKFEKIPVRTVSFKESPNSSIPFLEQKLPFLGPIEIRPPSASIITSSVTVKEQPVGGHVSEIKPASSFFLSPKTRPPNLNYQHQILQSRAFVESEKKIPKQVELNGPPSFNKNTSDPINNMQISNSLEIEPSRPMEFSSRNINFSPSGSFKRPESNAVAFTGLPDKKVISNRVDSNTIPSSSSDLAKPATYYPHDQNGQGLSDPVQLMRMLAEKAQNQQKPLNHLSGDAPRVLPNDSNSNAAVAAARAWMSAGAGGFIRPPPAENTNINKNQIYADSLYNSTRDVQSQVSRFDKNSSPLHAFVPQGPMPMIAGNEMQFQNPRMVFPQMMTADLSRFQLQSNWRNLSPQMHSRQKQESLPPDLNIGFQSSGSPGRPSSGVLVDSQQPDLALQL</sequence>
<dbReference type="PANTHER" id="PTHR22881">
    <property type="entry name" value="BROMODOMAIN CONTAINING PROTEIN"/>
    <property type="match status" value="1"/>
</dbReference>
<dbReference type="InterPro" id="IPR018359">
    <property type="entry name" value="Bromodomain_CS"/>
</dbReference>
<feature type="compositionally biased region" description="Low complexity" evidence="3">
    <location>
        <begin position="92"/>
        <end position="106"/>
    </location>
</feature>
<dbReference type="CDD" id="cd04369">
    <property type="entry name" value="Bromodomain"/>
    <property type="match status" value="1"/>
</dbReference>
<evidence type="ECO:0000259" key="4">
    <source>
        <dbReference type="PROSITE" id="PS50014"/>
    </source>
</evidence>
<evidence type="ECO:0000256" key="1">
    <source>
        <dbReference type="ARBA" id="ARBA00023117"/>
    </source>
</evidence>
<evidence type="ECO:0000256" key="2">
    <source>
        <dbReference type="PROSITE-ProRule" id="PRU00035"/>
    </source>
</evidence>
<dbReference type="Gene3D" id="1.20.920.10">
    <property type="entry name" value="Bromodomain-like"/>
    <property type="match status" value="1"/>
</dbReference>
<accession>A0AAV6W493</accession>
<dbReference type="SMART" id="SM00297">
    <property type="entry name" value="BROMO"/>
    <property type="match status" value="1"/>
</dbReference>
<name>A0AAV6W493_9LAMI</name>
<protein>
    <recommendedName>
        <fullName evidence="4">Bromo domain-containing protein</fullName>
    </recommendedName>
</protein>
<feature type="compositionally biased region" description="Low complexity" evidence="3">
    <location>
        <begin position="133"/>
        <end position="145"/>
    </location>
</feature>
<dbReference type="PROSITE" id="PS50014">
    <property type="entry name" value="BROMODOMAIN_2"/>
    <property type="match status" value="1"/>
</dbReference>
<feature type="compositionally biased region" description="Polar residues" evidence="3">
    <location>
        <begin position="645"/>
        <end position="656"/>
    </location>
</feature>
<feature type="compositionally biased region" description="Basic residues" evidence="3">
    <location>
        <begin position="1"/>
        <end position="13"/>
    </location>
</feature>
<dbReference type="InterPro" id="IPR036427">
    <property type="entry name" value="Bromodomain-like_sf"/>
</dbReference>
<comment type="caution">
    <text evidence="5">The sequence shown here is derived from an EMBL/GenBank/DDBJ whole genome shotgun (WGS) entry which is preliminary data.</text>
</comment>
<keyword evidence="6" id="KW-1185">Reference proteome</keyword>
<dbReference type="AlphaFoldDB" id="A0AAV6W493"/>
<dbReference type="PANTHER" id="PTHR22881:SF42">
    <property type="entry name" value="DNA-BINDING BROMODOMAIN-CONTAINING PROTEIN"/>
    <property type="match status" value="1"/>
</dbReference>
<reference evidence="5" key="1">
    <citation type="submission" date="2019-10" db="EMBL/GenBank/DDBJ databases">
        <authorList>
            <person name="Zhang R."/>
            <person name="Pan Y."/>
            <person name="Wang J."/>
            <person name="Ma R."/>
            <person name="Yu S."/>
        </authorList>
    </citation>
    <scope>NUCLEOTIDE SEQUENCE</scope>
    <source>
        <strain evidence="5">LA-IB0</strain>
        <tissue evidence="5">Leaf</tissue>
    </source>
</reference>
<feature type="region of interest" description="Disordered" evidence="3">
    <location>
        <begin position="818"/>
        <end position="864"/>
    </location>
</feature>
<gene>
    <name evidence="5" type="ORF">BUALT_Bualt18G0068100</name>
</gene>
<feature type="region of interest" description="Disordered" evidence="3">
    <location>
        <begin position="1"/>
        <end position="36"/>
    </location>
</feature>
<feature type="domain" description="Bromo" evidence="4">
    <location>
        <begin position="159"/>
        <end position="229"/>
    </location>
</feature>
<dbReference type="SUPFAM" id="SSF47370">
    <property type="entry name" value="Bromodomain"/>
    <property type="match status" value="1"/>
</dbReference>
<proteinExistence type="predicted"/>
<feature type="compositionally biased region" description="Low complexity" evidence="3">
    <location>
        <begin position="840"/>
        <end position="850"/>
    </location>
</feature>
<dbReference type="PROSITE" id="PS00633">
    <property type="entry name" value="BROMODOMAIN_1"/>
    <property type="match status" value="1"/>
</dbReference>
<dbReference type="InterPro" id="IPR051831">
    <property type="entry name" value="Bromodomain_contain_prot"/>
</dbReference>
<feature type="region of interest" description="Disordered" evidence="3">
    <location>
        <begin position="72"/>
        <end position="108"/>
    </location>
</feature>
<dbReference type="InterPro" id="IPR001487">
    <property type="entry name" value="Bromodomain"/>
</dbReference>
<organism evidence="5 6">
    <name type="scientific">Buddleja alternifolia</name>
    <dbReference type="NCBI Taxonomy" id="168488"/>
    <lineage>
        <taxon>Eukaryota</taxon>
        <taxon>Viridiplantae</taxon>
        <taxon>Streptophyta</taxon>
        <taxon>Embryophyta</taxon>
        <taxon>Tracheophyta</taxon>
        <taxon>Spermatophyta</taxon>
        <taxon>Magnoliopsida</taxon>
        <taxon>eudicotyledons</taxon>
        <taxon>Gunneridae</taxon>
        <taxon>Pentapetalae</taxon>
        <taxon>asterids</taxon>
        <taxon>lamiids</taxon>
        <taxon>Lamiales</taxon>
        <taxon>Scrophulariaceae</taxon>
        <taxon>Buddlejeae</taxon>
        <taxon>Buddleja</taxon>
    </lineage>
</organism>
<dbReference type="EMBL" id="WHWC01000018">
    <property type="protein sequence ID" value="KAG8365091.1"/>
    <property type="molecule type" value="Genomic_DNA"/>
</dbReference>
<dbReference type="PRINTS" id="PR00503">
    <property type="entry name" value="BROMODOMAIN"/>
</dbReference>
<keyword evidence="1 2" id="KW-0103">Bromodomain</keyword>
<feature type="region of interest" description="Disordered" evidence="3">
    <location>
        <begin position="120"/>
        <end position="145"/>
    </location>
</feature>
<evidence type="ECO:0000256" key="3">
    <source>
        <dbReference type="SAM" id="MobiDB-lite"/>
    </source>
</evidence>
<dbReference type="Proteomes" id="UP000826271">
    <property type="component" value="Unassembled WGS sequence"/>
</dbReference>